<keyword evidence="14" id="KW-0812">Transmembrane</keyword>
<dbReference type="FunFam" id="3.90.180.10:FF:000126">
    <property type="entry name" value="Uncharacterized protein"/>
    <property type="match status" value="1"/>
</dbReference>
<keyword evidence="5 13" id="KW-0479">Metal-binding</keyword>
<evidence type="ECO:0000256" key="2">
    <source>
        <dbReference type="ARBA" id="ARBA00004928"/>
    </source>
</evidence>
<dbReference type="SUPFAM" id="SSF50129">
    <property type="entry name" value="GroES-like"/>
    <property type="match status" value="1"/>
</dbReference>
<dbReference type="PANTHER" id="PTHR42683">
    <property type="entry name" value="ALDEHYDE REDUCTASE"/>
    <property type="match status" value="1"/>
</dbReference>
<gene>
    <name evidence="16" type="ORF">EZV62_006706</name>
</gene>
<dbReference type="InterPro" id="IPR011032">
    <property type="entry name" value="GroES-like_sf"/>
</dbReference>
<dbReference type="PROSITE" id="PS00059">
    <property type="entry name" value="ADH_ZINC"/>
    <property type="match status" value="1"/>
</dbReference>
<reference evidence="17" key="1">
    <citation type="journal article" date="2019" name="Gigascience">
        <title>De novo genome assembly of the endangered Acer yangbiense, a plant species with extremely small populations endemic to Yunnan Province, China.</title>
        <authorList>
            <person name="Yang J."/>
            <person name="Wariss H.M."/>
            <person name="Tao L."/>
            <person name="Zhang R."/>
            <person name="Yun Q."/>
            <person name="Hollingsworth P."/>
            <person name="Dao Z."/>
            <person name="Luo G."/>
            <person name="Guo H."/>
            <person name="Ma Y."/>
            <person name="Sun W."/>
        </authorList>
    </citation>
    <scope>NUCLEOTIDE SEQUENCE [LARGE SCALE GENOMIC DNA]</scope>
    <source>
        <strain evidence="17">cv. Malutang</strain>
    </source>
</reference>
<feature type="domain" description="Enoyl reductase (ER)" evidence="15">
    <location>
        <begin position="50"/>
        <end position="383"/>
    </location>
</feature>
<dbReference type="Gene3D" id="3.40.50.720">
    <property type="entry name" value="NAD(P)-binding Rossmann-like Domain"/>
    <property type="match status" value="1"/>
</dbReference>
<protein>
    <recommendedName>
        <fullName evidence="15">Enoyl reductase (ER) domain-containing protein</fullName>
    </recommendedName>
</protein>
<keyword evidence="14" id="KW-1133">Transmembrane helix</keyword>
<keyword evidence="14" id="KW-0472">Membrane</keyword>
<comment type="caution">
    <text evidence="16">The sequence shown here is derived from an EMBL/GenBank/DDBJ whole genome shotgun (WGS) entry which is preliminary data.</text>
</comment>
<evidence type="ECO:0000256" key="6">
    <source>
        <dbReference type="ARBA" id="ARBA00022733"/>
    </source>
</evidence>
<dbReference type="InterPro" id="IPR002328">
    <property type="entry name" value="ADH_Zn_CS"/>
</dbReference>
<keyword evidence="6" id="KW-0438">Lignin biosynthesis</keyword>
<dbReference type="SMART" id="SM00829">
    <property type="entry name" value="PKS_ER"/>
    <property type="match status" value="1"/>
</dbReference>
<evidence type="ECO:0000256" key="5">
    <source>
        <dbReference type="ARBA" id="ARBA00022723"/>
    </source>
</evidence>
<sequence>MGDIADEVQPKKAFGWAARDTSGVLSPFTFSRRFSFFLFMLSFILLVYLEAFWKLKWFLILIVCRATGEKDVSFKVLYCGICHSDLHMLKNDWGNSTYPLVPGHEIVGVVTEIGSKVENFKVGDKVGVGCMVGSCYSCDNCADNLENYCPKKIFTYGAKDLDGTTTYGGYSDIMVADEHFIVRIPDNLPLDVGAPLLCAGITVYSPLKYYGLDKPGMHVGVVGLGGLGHVAVKFAKAMGVKVTVISTSPNKKKEAIEHLGADSFLVSRNQDELQAAKSSMDGIIDTVSAPHALPPLIALLKTNGKLVLLGLLQKPLELPVFPLLMGRKIVAGSLIGGMKETKEMINFAAKHNIAADIEVIPIDYVNTAMERLLKTDVRYRFVIDIGNTMKSTS</sequence>
<evidence type="ECO:0000256" key="7">
    <source>
        <dbReference type="ARBA" id="ARBA00022833"/>
    </source>
</evidence>
<evidence type="ECO:0000256" key="12">
    <source>
        <dbReference type="ARBA" id="ARBA00056693"/>
    </source>
</evidence>
<dbReference type="FunFam" id="3.90.180.10:FF:000100">
    <property type="entry name" value="Putative cinnamyl alcohol dehydrogenase 6"/>
    <property type="match status" value="1"/>
</dbReference>
<dbReference type="InterPro" id="IPR013149">
    <property type="entry name" value="ADH-like_C"/>
</dbReference>
<comment type="cofactor">
    <cofactor evidence="1 13">
        <name>Zn(2+)</name>
        <dbReference type="ChEBI" id="CHEBI:29105"/>
    </cofactor>
</comment>
<evidence type="ECO:0000256" key="3">
    <source>
        <dbReference type="ARBA" id="ARBA00008072"/>
    </source>
</evidence>
<feature type="transmembrane region" description="Helical" evidence="14">
    <location>
        <begin position="34"/>
        <end position="53"/>
    </location>
</feature>
<keyword evidence="7 13" id="KW-0862">Zinc</keyword>
<dbReference type="GO" id="GO:0045551">
    <property type="term" value="F:cinnamyl-alcohol dehydrogenase activity"/>
    <property type="evidence" value="ECO:0007669"/>
    <property type="project" value="UniProtKB-EC"/>
</dbReference>
<comment type="subunit">
    <text evidence="4">Homodimer.</text>
</comment>
<dbReference type="InterPro" id="IPR036291">
    <property type="entry name" value="NAD(P)-bd_dom_sf"/>
</dbReference>
<dbReference type="GO" id="GO:0009809">
    <property type="term" value="P:lignin biosynthetic process"/>
    <property type="evidence" value="ECO:0007669"/>
    <property type="project" value="UniProtKB-KW"/>
</dbReference>
<evidence type="ECO:0000256" key="10">
    <source>
        <dbReference type="ARBA" id="ARBA00049332"/>
    </source>
</evidence>
<evidence type="ECO:0000313" key="17">
    <source>
        <dbReference type="Proteomes" id="UP000323000"/>
    </source>
</evidence>
<comment type="catalytic activity">
    <reaction evidence="11">
        <text>D-mannitol + NAD(+) = D-mannose + NADH + H(+)</text>
        <dbReference type="Rhea" id="RHEA:15029"/>
        <dbReference type="ChEBI" id="CHEBI:4208"/>
        <dbReference type="ChEBI" id="CHEBI:15378"/>
        <dbReference type="ChEBI" id="CHEBI:16899"/>
        <dbReference type="ChEBI" id="CHEBI:57540"/>
        <dbReference type="ChEBI" id="CHEBI:57945"/>
        <dbReference type="EC" id="1.1.1.255"/>
    </reaction>
</comment>
<evidence type="ECO:0000256" key="1">
    <source>
        <dbReference type="ARBA" id="ARBA00001947"/>
    </source>
</evidence>
<accession>A0A5C7I8D8</accession>
<dbReference type="GO" id="GO:0046029">
    <property type="term" value="F:mannitol dehydrogenase activity"/>
    <property type="evidence" value="ECO:0007669"/>
    <property type="project" value="UniProtKB-EC"/>
</dbReference>
<comment type="function">
    <text evidence="12">Oxidizes mannitol to mannose. Provides the initial step by which translocated mannitol is committed to central metabolism and, by regulating mannitol pool size, is important in regulating salt tolerance at the cellular level.</text>
</comment>
<dbReference type="EMBL" id="VAHF01000003">
    <property type="protein sequence ID" value="TXG65431.1"/>
    <property type="molecule type" value="Genomic_DNA"/>
</dbReference>
<evidence type="ECO:0000256" key="8">
    <source>
        <dbReference type="ARBA" id="ARBA00022857"/>
    </source>
</evidence>
<comment type="catalytic activity">
    <reaction evidence="10">
        <text>(E)-cinnamyl alcohol + NADP(+) = (E)-cinnamaldehyde + NADPH + H(+)</text>
        <dbReference type="Rhea" id="RHEA:10392"/>
        <dbReference type="ChEBI" id="CHEBI:15378"/>
        <dbReference type="ChEBI" id="CHEBI:16731"/>
        <dbReference type="ChEBI" id="CHEBI:33227"/>
        <dbReference type="ChEBI" id="CHEBI:57783"/>
        <dbReference type="ChEBI" id="CHEBI:58349"/>
        <dbReference type="EC" id="1.1.1.195"/>
    </reaction>
    <physiologicalReaction direction="right-to-left" evidence="10">
        <dbReference type="Rhea" id="RHEA:10394"/>
    </physiologicalReaction>
</comment>
<dbReference type="CDD" id="cd05283">
    <property type="entry name" value="CAD1"/>
    <property type="match status" value="1"/>
</dbReference>
<evidence type="ECO:0000256" key="13">
    <source>
        <dbReference type="RuleBase" id="RU361277"/>
    </source>
</evidence>
<dbReference type="Pfam" id="PF00107">
    <property type="entry name" value="ADH_zinc_N"/>
    <property type="match status" value="1"/>
</dbReference>
<proteinExistence type="inferred from homology"/>
<name>A0A5C7I8D8_9ROSI</name>
<dbReference type="Pfam" id="PF08240">
    <property type="entry name" value="ADH_N"/>
    <property type="match status" value="1"/>
</dbReference>
<evidence type="ECO:0000313" key="16">
    <source>
        <dbReference type="EMBL" id="TXG65431.1"/>
    </source>
</evidence>
<dbReference type="FunFam" id="3.40.50.720:FF:000022">
    <property type="entry name" value="Cinnamyl alcohol dehydrogenase"/>
    <property type="match status" value="1"/>
</dbReference>
<evidence type="ECO:0000256" key="11">
    <source>
        <dbReference type="ARBA" id="ARBA00051097"/>
    </source>
</evidence>
<dbReference type="AlphaFoldDB" id="A0A5C7I8D8"/>
<dbReference type="OrthoDB" id="1879366at2759"/>
<dbReference type="Gene3D" id="3.90.180.10">
    <property type="entry name" value="Medium-chain alcohol dehydrogenases, catalytic domain"/>
    <property type="match status" value="1"/>
</dbReference>
<evidence type="ECO:0000256" key="4">
    <source>
        <dbReference type="ARBA" id="ARBA00011738"/>
    </source>
</evidence>
<comment type="pathway">
    <text evidence="2">Aromatic compound metabolism; phenylpropanoid biosynthesis.</text>
</comment>
<dbReference type="Proteomes" id="UP000323000">
    <property type="component" value="Chromosome 3"/>
</dbReference>
<comment type="similarity">
    <text evidence="3 13">Belongs to the zinc-containing alcohol dehydrogenase family.</text>
</comment>
<dbReference type="InterPro" id="IPR020843">
    <property type="entry name" value="ER"/>
</dbReference>
<dbReference type="GO" id="GO:0008270">
    <property type="term" value="F:zinc ion binding"/>
    <property type="evidence" value="ECO:0007669"/>
    <property type="project" value="InterPro"/>
</dbReference>
<keyword evidence="9" id="KW-0560">Oxidoreductase</keyword>
<evidence type="ECO:0000256" key="14">
    <source>
        <dbReference type="SAM" id="Phobius"/>
    </source>
</evidence>
<evidence type="ECO:0000256" key="9">
    <source>
        <dbReference type="ARBA" id="ARBA00023002"/>
    </source>
</evidence>
<keyword evidence="17" id="KW-1185">Reference proteome</keyword>
<evidence type="ECO:0000259" key="15">
    <source>
        <dbReference type="SMART" id="SM00829"/>
    </source>
</evidence>
<dbReference type="InterPro" id="IPR047109">
    <property type="entry name" value="CAD-like"/>
</dbReference>
<dbReference type="InterPro" id="IPR013154">
    <property type="entry name" value="ADH-like_N"/>
</dbReference>
<organism evidence="16 17">
    <name type="scientific">Acer yangbiense</name>
    <dbReference type="NCBI Taxonomy" id="1000413"/>
    <lineage>
        <taxon>Eukaryota</taxon>
        <taxon>Viridiplantae</taxon>
        <taxon>Streptophyta</taxon>
        <taxon>Embryophyta</taxon>
        <taxon>Tracheophyta</taxon>
        <taxon>Spermatophyta</taxon>
        <taxon>Magnoliopsida</taxon>
        <taxon>eudicotyledons</taxon>
        <taxon>Gunneridae</taxon>
        <taxon>Pentapetalae</taxon>
        <taxon>rosids</taxon>
        <taxon>malvids</taxon>
        <taxon>Sapindales</taxon>
        <taxon>Sapindaceae</taxon>
        <taxon>Hippocastanoideae</taxon>
        <taxon>Acereae</taxon>
        <taxon>Acer</taxon>
    </lineage>
</organism>
<dbReference type="SUPFAM" id="SSF51735">
    <property type="entry name" value="NAD(P)-binding Rossmann-fold domains"/>
    <property type="match status" value="1"/>
</dbReference>
<keyword evidence="8" id="KW-0521">NADP</keyword>